<dbReference type="RefSeq" id="WP_110004408.1">
    <property type="nucleotide sequence ID" value="NZ_QGTX01000001.1"/>
</dbReference>
<dbReference type="AlphaFoldDB" id="A0A317QH11"/>
<dbReference type="NCBIfam" id="TIGR00526">
    <property type="entry name" value="folB_dom"/>
    <property type="match status" value="1"/>
</dbReference>
<evidence type="ECO:0000313" key="9">
    <source>
        <dbReference type="EMBL" id="PWW21575.1"/>
    </source>
</evidence>
<dbReference type="InterPro" id="IPR006157">
    <property type="entry name" value="FolB_dom"/>
</dbReference>
<proteinExistence type="inferred from homology"/>
<dbReference type="GO" id="GO:0005737">
    <property type="term" value="C:cytoplasm"/>
    <property type="evidence" value="ECO:0007669"/>
    <property type="project" value="TreeGrafter"/>
</dbReference>
<keyword evidence="5 6" id="KW-0456">Lyase</keyword>
<gene>
    <name evidence="9" type="ORF">JD79_00709</name>
</gene>
<dbReference type="InterPro" id="IPR006156">
    <property type="entry name" value="Dihydroneopterin_aldolase"/>
</dbReference>
<evidence type="ECO:0000256" key="4">
    <source>
        <dbReference type="ARBA" id="ARBA00022909"/>
    </source>
</evidence>
<dbReference type="NCBIfam" id="TIGR00525">
    <property type="entry name" value="folB"/>
    <property type="match status" value="1"/>
</dbReference>
<evidence type="ECO:0000256" key="3">
    <source>
        <dbReference type="ARBA" id="ARBA00005708"/>
    </source>
</evidence>
<evidence type="ECO:0000256" key="2">
    <source>
        <dbReference type="ARBA" id="ARBA00005013"/>
    </source>
</evidence>
<comment type="catalytic activity">
    <reaction evidence="1 6">
        <text>7,8-dihydroneopterin = 6-hydroxymethyl-7,8-dihydropterin + glycolaldehyde</text>
        <dbReference type="Rhea" id="RHEA:10540"/>
        <dbReference type="ChEBI" id="CHEBI:17001"/>
        <dbReference type="ChEBI" id="CHEBI:17071"/>
        <dbReference type="ChEBI" id="CHEBI:44841"/>
        <dbReference type="EC" id="4.1.2.25"/>
    </reaction>
</comment>
<dbReference type="UniPathway" id="UPA00077">
    <property type="reaction ID" value="UER00154"/>
</dbReference>
<feature type="domain" description="Dihydroneopterin aldolase/epimerase" evidence="8">
    <location>
        <begin position="18"/>
        <end position="130"/>
    </location>
</feature>
<dbReference type="Gene3D" id="3.30.1130.10">
    <property type="match status" value="1"/>
</dbReference>
<organism evidence="9 10">
    <name type="scientific">Geodermatophilus normandii</name>
    <dbReference type="NCBI Taxonomy" id="1137989"/>
    <lineage>
        <taxon>Bacteria</taxon>
        <taxon>Bacillati</taxon>
        <taxon>Actinomycetota</taxon>
        <taxon>Actinomycetes</taxon>
        <taxon>Geodermatophilales</taxon>
        <taxon>Geodermatophilaceae</taxon>
        <taxon>Geodermatophilus</taxon>
    </lineage>
</organism>
<dbReference type="EMBL" id="QGTX01000001">
    <property type="protein sequence ID" value="PWW21575.1"/>
    <property type="molecule type" value="Genomic_DNA"/>
</dbReference>
<evidence type="ECO:0000256" key="6">
    <source>
        <dbReference type="RuleBase" id="RU362079"/>
    </source>
</evidence>
<dbReference type="Pfam" id="PF02152">
    <property type="entry name" value="FolB"/>
    <property type="match status" value="1"/>
</dbReference>
<dbReference type="Proteomes" id="UP000246661">
    <property type="component" value="Unassembled WGS sequence"/>
</dbReference>
<evidence type="ECO:0000256" key="7">
    <source>
        <dbReference type="SAM" id="MobiDB-lite"/>
    </source>
</evidence>
<comment type="pathway">
    <text evidence="2 6">Cofactor biosynthesis; tetrahydrofolate biosynthesis; 2-amino-4-hydroxy-6-hydroxymethyl-7,8-dihydropteridine diphosphate from 7,8-dihydroneopterin triphosphate: step 3/4.</text>
</comment>
<feature type="region of interest" description="Disordered" evidence="7">
    <location>
        <begin position="132"/>
        <end position="159"/>
    </location>
</feature>
<sequence length="159" mass="16909">MTSTPPPHHPGRTPPDRIAVRGLTAHAHHGVHGFERETGQTFSVDAVLELDTGPAAAGDDLARTVDYAELAQRLHAVLTGEPVDLLETLCQRLADVCLADPLVQATEITVHKPQADLGVPFDDVTVTIRRQKDPLPLPPRKLGGASGEGRGTELGEGSR</sequence>
<name>A0A317QH11_9ACTN</name>
<comment type="function">
    <text evidence="6">Catalyzes the conversion of 7,8-dihydroneopterin to 6-hydroxymethyl-7,8-dihydropterin.</text>
</comment>
<dbReference type="GO" id="GO:0046656">
    <property type="term" value="P:folic acid biosynthetic process"/>
    <property type="evidence" value="ECO:0007669"/>
    <property type="project" value="UniProtKB-UniRule"/>
</dbReference>
<dbReference type="OrthoDB" id="9808041at2"/>
<protein>
    <recommendedName>
        <fullName evidence="6">7,8-dihydroneopterin aldolase</fullName>
        <ecNumber evidence="6">4.1.2.25</ecNumber>
    </recommendedName>
</protein>
<dbReference type="PANTHER" id="PTHR42844">
    <property type="entry name" value="DIHYDRONEOPTERIN ALDOLASE 1-RELATED"/>
    <property type="match status" value="1"/>
</dbReference>
<comment type="similarity">
    <text evidence="3 6">Belongs to the DHNA family.</text>
</comment>
<dbReference type="InterPro" id="IPR043133">
    <property type="entry name" value="GTP-CH-I_C/QueF"/>
</dbReference>
<dbReference type="GO" id="GO:0004150">
    <property type="term" value="F:dihydroneopterin aldolase activity"/>
    <property type="evidence" value="ECO:0007669"/>
    <property type="project" value="UniProtKB-UniRule"/>
</dbReference>
<keyword evidence="4 6" id="KW-0289">Folate biosynthesis</keyword>
<dbReference type="EC" id="4.1.2.25" evidence="6"/>
<reference evidence="10" key="1">
    <citation type="submission" date="2018-05" db="EMBL/GenBank/DDBJ databases">
        <authorList>
            <person name="Klenk H.-P."/>
            <person name="Huntemann M."/>
            <person name="Clum A."/>
            <person name="Pillay M."/>
            <person name="Palaniappan K."/>
            <person name="Varghese N."/>
            <person name="Mikhailova N."/>
            <person name="Stamatis D."/>
            <person name="Reddy T."/>
            <person name="Daum C."/>
            <person name="Shapiro N."/>
            <person name="Ivanova N."/>
            <person name="Kyrpides N."/>
            <person name="Woyke T."/>
        </authorList>
    </citation>
    <scope>NUCLEOTIDE SEQUENCE [LARGE SCALE GENOMIC DNA]</scope>
    <source>
        <strain evidence="10">DSM 45417</strain>
    </source>
</reference>
<evidence type="ECO:0000256" key="5">
    <source>
        <dbReference type="ARBA" id="ARBA00023239"/>
    </source>
</evidence>
<evidence type="ECO:0000313" key="10">
    <source>
        <dbReference type="Proteomes" id="UP000246661"/>
    </source>
</evidence>
<dbReference type="PANTHER" id="PTHR42844:SF1">
    <property type="entry name" value="DIHYDRONEOPTERIN ALDOLASE 1-RELATED"/>
    <property type="match status" value="1"/>
</dbReference>
<dbReference type="SMART" id="SM00905">
    <property type="entry name" value="FolB"/>
    <property type="match status" value="1"/>
</dbReference>
<keyword evidence="10" id="KW-1185">Reference proteome</keyword>
<accession>A0A317QH11</accession>
<evidence type="ECO:0000256" key="1">
    <source>
        <dbReference type="ARBA" id="ARBA00001353"/>
    </source>
</evidence>
<comment type="caution">
    <text evidence="9">The sequence shown here is derived from an EMBL/GenBank/DDBJ whole genome shotgun (WGS) entry which is preliminary data.</text>
</comment>
<evidence type="ECO:0000259" key="8">
    <source>
        <dbReference type="SMART" id="SM00905"/>
    </source>
</evidence>
<dbReference type="SUPFAM" id="SSF55620">
    <property type="entry name" value="Tetrahydrobiopterin biosynthesis enzymes-like"/>
    <property type="match status" value="1"/>
</dbReference>
<dbReference type="GO" id="GO:0046654">
    <property type="term" value="P:tetrahydrofolate biosynthetic process"/>
    <property type="evidence" value="ECO:0007669"/>
    <property type="project" value="UniProtKB-UniRule"/>
</dbReference>
<dbReference type="CDD" id="cd00534">
    <property type="entry name" value="DHNA_DHNTPE"/>
    <property type="match status" value="1"/>
</dbReference>
<feature type="compositionally biased region" description="Basic and acidic residues" evidence="7">
    <location>
        <begin position="150"/>
        <end position="159"/>
    </location>
</feature>